<accession>A0AAF3F8S9</accession>
<name>A0AAF3F8S9_9BILA</name>
<dbReference type="WBParaSite" id="MBELARI_LOCUS3319">
    <property type="protein sequence ID" value="MBELARI_LOCUS3319"/>
    <property type="gene ID" value="MBELARI_LOCUS3319"/>
</dbReference>
<reference evidence="2" key="1">
    <citation type="submission" date="2024-02" db="UniProtKB">
        <authorList>
            <consortium name="WormBaseParasite"/>
        </authorList>
    </citation>
    <scope>IDENTIFICATION</scope>
</reference>
<evidence type="ECO:0000313" key="1">
    <source>
        <dbReference type="Proteomes" id="UP000887575"/>
    </source>
</evidence>
<organism evidence="1 2">
    <name type="scientific">Mesorhabditis belari</name>
    <dbReference type="NCBI Taxonomy" id="2138241"/>
    <lineage>
        <taxon>Eukaryota</taxon>
        <taxon>Metazoa</taxon>
        <taxon>Ecdysozoa</taxon>
        <taxon>Nematoda</taxon>
        <taxon>Chromadorea</taxon>
        <taxon>Rhabditida</taxon>
        <taxon>Rhabditina</taxon>
        <taxon>Rhabditomorpha</taxon>
        <taxon>Rhabditoidea</taxon>
        <taxon>Rhabditidae</taxon>
        <taxon>Mesorhabditinae</taxon>
        <taxon>Mesorhabditis</taxon>
    </lineage>
</organism>
<sequence>MEASGKVAIESDAKVMHEKYCGLIERPFKTNKKKAIAQGMIDGIINCLQSMMDALEFRFSSWMITKDYVKNPFDAWRAQFCLEFSSHVFP</sequence>
<dbReference type="AlphaFoldDB" id="A0AAF3F8S9"/>
<keyword evidence="1" id="KW-1185">Reference proteome</keyword>
<protein>
    <submittedName>
        <fullName evidence="2">Uncharacterized protein</fullName>
    </submittedName>
</protein>
<dbReference type="Proteomes" id="UP000887575">
    <property type="component" value="Unassembled WGS sequence"/>
</dbReference>
<proteinExistence type="predicted"/>
<evidence type="ECO:0000313" key="2">
    <source>
        <dbReference type="WBParaSite" id="MBELARI_LOCUS3319"/>
    </source>
</evidence>